<dbReference type="AlphaFoldDB" id="A0A417Y4V0"/>
<name>A0A417Y4V0_9ACTN</name>
<keyword evidence="2" id="KW-1185">Reference proteome</keyword>
<accession>A0A417Y4V0</accession>
<dbReference type="RefSeq" id="WP_118924420.1">
    <property type="nucleotide sequence ID" value="NZ_QXGH01000012.1"/>
</dbReference>
<dbReference type="EMBL" id="QXGH01000012">
    <property type="protein sequence ID" value="RHW27606.1"/>
    <property type="molecule type" value="Genomic_DNA"/>
</dbReference>
<protein>
    <submittedName>
        <fullName evidence="1">Uncharacterized protein</fullName>
    </submittedName>
</protein>
<gene>
    <name evidence="1" type="ORF">D0Z08_07965</name>
</gene>
<comment type="caution">
    <text evidence="1">The sequence shown here is derived from an EMBL/GenBank/DDBJ whole genome shotgun (WGS) entry which is preliminary data.</text>
</comment>
<sequence>MFDNNCQVCASRVLIFPSQITSLANTDHGIVLTFTCWCGTEQTLVTGKAARADRDHVVAA</sequence>
<organism evidence="1 2">
    <name type="scientific">Nocardioides immobilis</name>
    <dbReference type="NCBI Taxonomy" id="2049295"/>
    <lineage>
        <taxon>Bacteria</taxon>
        <taxon>Bacillati</taxon>
        <taxon>Actinomycetota</taxon>
        <taxon>Actinomycetes</taxon>
        <taxon>Propionibacteriales</taxon>
        <taxon>Nocardioidaceae</taxon>
        <taxon>Nocardioides</taxon>
    </lineage>
</organism>
<evidence type="ECO:0000313" key="1">
    <source>
        <dbReference type="EMBL" id="RHW27606.1"/>
    </source>
</evidence>
<reference evidence="1 2" key="1">
    <citation type="submission" date="2018-09" db="EMBL/GenBank/DDBJ databases">
        <title>Genome sequencing of Nocardioides immobilis CCTCC AB 2017083 for comparison to Nocardioides silvaticus.</title>
        <authorList>
            <person name="Li C."/>
            <person name="Wang G."/>
        </authorList>
    </citation>
    <scope>NUCLEOTIDE SEQUENCE [LARGE SCALE GENOMIC DNA]</scope>
    <source>
        <strain evidence="1 2">CCTCC AB 2017083</strain>
    </source>
</reference>
<evidence type="ECO:0000313" key="2">
    <source>
        <dbReference type="Proteomes" id="UP000283644"/>
    </source>
</evidence>
<dbReference type="OrthoDB" id="3788232at2"/>
<dbReference type="Proteomes" id="UP000283644">
    <property type="component" value="Unassembled WGS sequence"/>
</dbReference>
<proteinExistence type="predicted"/>